<dbReference type="Gene3D" id="1.10.10.10">
    <property type="entry name" value="Winged helix-like DNA-binding domain superfamily/Winged helix DNA-binding domain"/>
    <property type="match status" value="1"/>
</dbReference>
<comment type="caution">
    <text evidence="2">The sequence shown here is derived from an EMBL/GenBank/DDBJ whole genome shotgun (WGS) entry which is preliminary data.</text>
</comment>
<dbReference type="GO" id="GO:0016787">
    <property type="term" value="F:hydrolase activity"/>
    <property type="evidence" value="ECO:0007669"/>
    <property type="project" value="UniProtKB-KW"/>
</dbReference>
<dbReference type="Gene3D" id="3.40.50.1820">
    <property type="entry name" value="alpha/beta hydrolase"/>
    <property type="match status" value="1"/>
</dbReference>
<dbReference type="SUPFAM" id="SSF53474">
    <property type="entry name" value="alpha/beta-Hydrolases"/>
    <property type="match status" value="1"/>
</dbReference>
<organism evidence="2 3">
    <name type="scientific">Camelliibacillus cellulosilyticus</name>
    <dbReference type="NCBI Taxonomy" id="2174486"/>
    <lineage>
        <taxon>Bacteria</taxon>
        <taxon>Bacillati</taxon>
        <taxon>Bacillota</taxon>
        <taxon>Bacilli</taxon>
        <taxon>Bacillales</taxon>
        <taxon>Sporolactobacillaceae</taxon>
        <taxon>Camelliibacillus</taxon>
    </lineage>
</organism>
<keyword evidence="2" id="KW-0378">Hydrolase</keyword>
<dbReference type="InterPro" id="IPR036388">
    <property type="entry name" value="WH-like_DNA-bd_sf"/>
</dbReference>
<name>A0ABV9GUU7_9BACL</name>
<protein>
    <submittedName>
        <fullName evidence="2">Alpha/beta fold hydrolase</fullName>
    </submittedName>
</protein>
<feature type="domain" description="AB hydrolase-1" evidence="1">
    <location>
        <begin position="27"/>
        <end position="251"/>
    </location>
</feature>
<evidence type="ECO:0000313" key="3">
    <source>
        <dbReference type="Proteomes" id="UP001596022"/>
    </source>
</evidence>
<keyword evidence="3" id="KW-1185">Reference proteome</keyword>
<accession>A0ABV9GUU7</accession>
<gene>
    <name evidence="2" type="ORF">ACFO4N_17360</name>
</gene>
<dbReference type="EMBL" id="JBHSFW010000023">
    <property type="protein sequence ID" value="MFC4620470.1"/>
    <property type="molecule type" value="Genomic_DNA"/>
</dbReference>
<dbReference type="PRINTS" id="PR00111">
    <property type="entry name" value="ABHYDROLASE"/>
</dbReference>
<dbReference type="RefSeq" id="WP_376847582.1">
    <property type="nucleotide sequence ID" value="NZ_JBHSFW010000023.1"/>
</dbReference>
<dbReference type="PANTHER" id="PTHR43194:SF2">
    <property type="entry name" value="PEROXISOMAL MEMBRANE PROTEIN LPX1"/>
    <property type="match status" value="1"/>
</dbReference>
<reference evidence="3" key="1">
    <citation type="journal article" date="2019" name="Int. J. Syst. Evol. Microbiol.">
        <title>The Global Catalogue of Microorganisms (GCM) 10K type strain sequencing project: providing services to taxonomists for standard genome sequencing and annotation.</title>
        <authorList>
            <consortium name="The Broad Institute Genomics Platform"/>
            <consortium name="The Broad Institute Genome Sequencing Center for Infectious Disease"/>
            <person name="Wu L."/>
            <person name="Ma J."/>
        </authorList>
    </citation>
    <scope>NUCLEOTIDE SEQUENCE [LARGE SCALE GENOMIC DNA]</scope>
    <source>
        <strain evidence="3">CGMCC 1.16306</strain>
    </source>
</reference>
<dbReference type="InterPro" id="IPR000073">
    <property type="entry name" value="AB_hydrolase_1"/>
</dbReference>
<dbReference type="PANTHER" id="PTHR43194">
    <property type="entry name" value="HYDROLASE ALPHA/BETA FOLD FAMILY"/>
    <property type="match status" value="1"/>
</dbReference>
<proteinExistence type="predicted"/>
<evidence type="ECO:0000313" key="2">
    <source>
        <dbReference type="EMBL" id="MFC4620470.1"/>
    </source>
</evidence>
<evidence type="ECO:0000259" key="1">
    <source>
        <dbReference type="Pfam" id="PF00561"/>
    </source>
</evidence>
<dbReference type="Pfam" id="PF00561">
    <property type="entry name" value="Abhydrolase_1"/>
    <property type="match status" value="1"/>
</dbReference>
<sequence>MPFLDRKLEGYQLYYETSVGDSHSNETIVFIHGLGYDHQIWRPSINYLREDYRVIVYDLCGHGGSGTAKWPISWALFYNELFDLLDHLSIKSCHLVGHRFAGDVAIKAYLERPYLFQSLTLVSTPLFFPNDLYAFEYEERMQLLRDDRSAFNRKMARYAVNHLTPENEQLLMSGLKKMNDRVYIQATALAFEDEQAFVTELERVSVPTLFIDGDRDPVYPPYHSAVFTAYIPNSRLHIVPSASNAVFLDKPEWFANSLRGFLSELDQVRPTRSHMLINKKMRKYFYAGYQAGVDAPILDFRVIGEFSVFWKGQRVKGHWNRRNAKELLLVLTMQSSISLERLLDLFFPDHNIDKAKNYLRVMLNHLKAIFANHPGGELKNALSVTRDAIQLTCEVRSDVLRYINTIKHLFNEGYPLSDQKLIFLDLLRDYKGNFLPGFNGKFVSDLHAYAENHLTHAMVDLIQICEDKGRFDDAIQILRECELIEIYDGYCEEKIKDLKAKKQRVRKE</sequence>
<dbReference type="Proteomes" id="UP001596022">
    <property type="component" value="Unassembled WGS sequence"/>
</dbReference>
<dbReference type="InterPro" id="IPR029058">
    <property type="entry name" value="AB_hydrolase_fold"/>
</dbReference>
<dbReference type="InterPro" id="IPR050228">
    <property type="entry name" value="Carboxylesterase_BioH"/>
</dbReference>